<dbReference type="GO" id="GO:0044877">
    <property type="term" value="F:protein-containing complex binding"/>
    <property type="evidence" value="ECO:0007669"/>
    <property type="project" value="UniProtKB-ARBA"/>
</dbReference>
<keyword evidence="5 11" id="KW-0067">ATP-binding</keyword>
<feature type="compositionally biased region" description="Basic and acidic residues" evidence="14">
    <location>
        <begin position="415"/>
        <end position="430"/>
    </location>
</feature>
<comment type="function">
    <text evidence="9">Microtubule-based anterograde translocator for membranous organelles. Plus end-directed microtubule sliding activity in vitro. Plays a role in primary cilia formation. Plays a role in centriole cohesion and subdistal appendage organization and function. Regulates the formation of the subdistal appendage via recruitment of DCTN1 to the centriole. Also required for ciliary basal feet formation and microtubule anchoring to mother centriole.</text>
</comment>
<dbReference type="RefSeq" id="XP_020669326.1">
    <property type="nucleotide sequence ID" value="XM_020813667.2"/>
</dbReference>
<evidence type="ECO:0000256" key="13">
    <source>
        <dbReference type="SAM" id="Coils"/>
    </source>
</evidence>
<dbReference type="PRINTS" id="PR00380">
    <property type="entry name" value="KINESINHEAVY"/>
</dbReference>
<dbReference type="GO" id="GO:0005874">
    <property type="term" value="C:microtubule"/>
    <property type="evidence" value="ECO:0007669"/>
    <property type="project" value="UniProtKB-KW"/>
</dbReference>
<proteinExistence type="inferred from homology"/>
<dbReference type="Proteomes" id="UP001652642">
    <property type="component" value="Chromosome 2"/>
</dbReference>
<dbReference type="GO" id="GO:0005929">
    <property type="term" value="C:cilium"/>
    <property type="evidence" value="ECO:0007669"/>
    <property type="project" value="UniProtKB-ARBA"/>
</dbReference>
<feature type="region of interest" description="Disordered" evidence="14">
    <location>
        <begin position="375"/>
        <end position="430"/>
    </location>
</feature>
<evidence type="ECO:0000256" key="11">
    <source>
        <dbReference type="PROSITE-ProRule" id="PRU00283"/>
    </source>
</evidence>
<dbReference type="FunFam" id="3.40.850.10:FF:000028">
    <property type="entry name" value="Kinesin-like protein"/>
    <property type="match status" value="1"/>
</dbReference>
<dbReference type="GeneID" id="110090134"/>
<evidence type="ECO:0000256" key="12">
    <source>
        <dbReference type="RuleBase" id="RU000394"/>
    </source>
</evidence>
<dbReference type="GO" id="GO:0005829">
    <property type="term" value="C:cytosol"/>
    <property type="evidence" value="ECO:0007669"/>
    <property type="project" value="UniProtKB-ARBA"/>
</dbReference>
<name>A0A6J0V8X0_9SAUR</name>
<keyword evidence="7 11" id="KW-0505">Motor protein</keyword>
<dbReference type="PANTHER" id="PTHR47969">
    <property type="entry name" value="CHROMOSOME-ASSOCIATED KINESIN KIF4A-RELATED"/>
    <property type="match status" value="1"/>
</dbReference>
<dbReference type="InterPro" id="IPR027417">
    <property type="entry name" value="P-loop_NTPase"/>
</dbReference>
<dbReference type="GO" id="GO:0005524">
    <property type="term" value="F:ATP binding"/>
    <property type="evidence" value="ECO:0007669"/>
    <property type="project" value="UniProtKB-UniRule"/>
</dbReference>
<dbReference type="AlphaFoldDB" id="A0A6J0V8X0"/>
<feature type="compositionally biased region" description="Basic residues" evidence="14">
    <location>
        <begin position="680"/>
        <end position="696"/>
    </location>
</feature>
<dbReference type="GO" id="GO:0016939">
    <property type="term" value="C:kinesin II complex"/>
    <property type="evidence" value="ECO:0007669"/>
    <property type="project" value="UniProtKB-ARBA"/>
</dbReference>
<dbReference type="InterPro" id="IPR036961">
    <property type="entry name" value="Kinesin_motor_dom_sf"/>
</dbReference>
<evidence type="ECO:0000256" key="9">
    <source>
        <dbReference type="ARBA" id="ARBA00058965"/>
    </source>
</evidence>
<reference evidence="17" key="2">
    <citation type="submission" date="2025-08" db="UniProtKB">
        <authorList>
            <consortium name="RefSeq"/>
        </authorList>
    </citation>
    <scope>IDENTIFICATION</scope>
</reference>
<comment type="similarity">
    <text evidence="11 12">Belongs to the TRAFAC class myosin-kinesin ATPase superfamily. Kinesin family.</text>
</comment>
<protein>
    <recommendedName>
        <fullName evidence="12">Kinesin-like protein</fullName>
    </recommendedName>
</protein>
<dbReference type="GO" id="GO:0005814">
    <property type="term" value="C:centriole"/>
    <property type="evidence" value="ECO:0007669"/>
    <property type="project" value="UniProtKB-ARBA"/>
</dbReference>
<dbReference type="GO" id="GO:0008017">
    <property type="term" value="F:microtubule binding"/>
    <property type="evidence" value="ECO:0007669"/>
    <property type="project" value="InterPro"/>
</dbReference>
<evidence type="ECO:0000256" key="8">
    <source>
        <dbReference type="ARBA" id="ARBA00023212"/>
    </source>
</evidence>
<feature type="compositionally biased region" description="Acidic residues" evidence="14">
    <location>
        <begin position="379"/>
        <end position="405"/>
    </location>
</feature>
<reference evidence="16" key="1">
    <citation type="submission" date="2025-05" db="UniProtKB">
        <authorList>
            <consortium name="RefSeq"/>
        </authorList>
    </citation>
    <scope>NUCLEOTIDE SEQUENCE [LARGE SCALE GENOMIC DNA]</scope>
</reference>
<dbReference type="CDD" id="cd01371">
    <property type="entry name" value="KISc_KIF3"/>
    <property type="match status" value="1"/>
</dbReference>
<evidence type="ECO:0000259" key="15">
    <source>
        <dbReference type="PROSITE" id="PS50067"/>
    </source>
</evidence>
<accession>A0A6J0V8X0</accession>
<feature type="binding site" evidence="11">
    <location>
        <begin position="103"/>
        <end position="110"/>
    </location>
    <ligand>
        <name>ATP</name>
        <dbReference type="ChEBI" id="CHEBI:30616"/>
    </ligand>
</feature>
<evidence type="ECO:0000256" key="10">
    <source>
        <dbReference type="ARBA" id="ARBA00065526"/>
    </source>
</evidence>
<dbReference type="SUPFAM" id="SSF52540">
    <property type="entry name" value="P-loop containing nucleoside triphosphate hydrolases"/>
    <property type="match status" value="1"/>
</dbReference>
<dbReference type="InterPro" id="IPR019821">
    <property type="entry name" value="Kinesin_motor_CS"/>
</dbReference>
<comment type="subcellular location">
    <subcellularLocation>
        <location evidence="1">Cytoplasm</location>
        <location evidence="1">Cytoskeleton</location>
    </subcellularLocation>
</comment>
<dbReference type="Pfam" id="PF00225">
    <property type="entry name" value="Kinesin"/>
    <property type="match status" value="1"/>
</dbReference>
<keyword evidence="4 11" id="KW-0547">Nucleotide-binding</keyword>
<sequence>MPINKSEKPEKADNSDNVKVVVRCRPFNEREKVMCYKMAVNVDEMRGTITVHKTDSSNEPPKTFTFDTVFGPESKQLDVYNLTARPIIDSVLEGYNGTIFAYGQTGTGKTFTMEGVRAVPELRGIIPNSFAHIFGHIAKAEGDTRFLVRVSYLEIYNEEVRDLLGKDQTQRLEVKERPDVGVYIKDLSAYVVNNADDMDRIMTLGHKNRSVGATNMNEHSSRSHAIFTITIECSEKGVDGNIHVRMGKLHLVDLAGSERQAKTGATGQRLKEATKINLSLSTLGNVISALVDGKSTHVPYRNSKLTRLLQDSLGGNSKTMMCANIGPADYNYDETISTLRYANRAKNIKNKARINEDPKDALLRQFQKEIEELKKKLEEGEEISGSETSGSEDDDDEDEDGEIGEDGEKRRKRRDQAGKKKVSPDKMIEMQAKIDEERKALETKLDMEEEERNKARAELEKREKDLLKAQQEHQSLLEKLSALEKKVIVGGVDLLAKAEEQEKLLEESNMELEERRRRAEQLRKELEEKEQERLDIEEKYTSLQEEAQGKTKKLKKVWTMLMAAKSEMADLQQEHQREIEGLLENIRQLSRELRLQMLIIDNFIPQDYQEMIENYVHWNEDIGEWQLKCVAYTGNNMRKQTPVPDKKEKDPFEVDLSHVYLAYTEESLRQSLMKLERPRTSKGRSRPKTGRRKRSAKSGAVIDSLLQ</sequence>
<evidence type="ECO:0000256" key="5">
    <source>
        <dbReference type="ARBA" id="ARBA00022840"/>
    </source>
</evidence>
<evidence type="ECO:0000256" key="6">
    <source>
        <dbReference type="ARBA" id="ARBA00023054"/>
    </source>
</evidence>
<organism evidence="16 17">
    <name type="scientific">Pogona vitticeps</name>
    <name type="common">central bearded dragon</name>
    <dbReference type="NCBI Taxonomy" id="103695"/>
    <lineage>
        <taxon>Eukaryota</taxon>
        <taxon>Metazoa</taxon>
        <taxon>Chordata</taxon>
        <taxon>Craniata</taxon>
        <taxon>Vertebrata</taxon>
        <taxon>Euteleostomi</taxon>
        <taxon>Lepidosauria</taxon>
        <taxon>Squamata</taxon>
        <taxon>Bifurcata</taxon>
        <taxon>Unidentata</taxon>
        <taxon>Episquamata</taxon>
        <taxon>Toxicofera</taxon>
        <taxon>Iguania</taxon>
        <taxon>Acrodonta</taxon>
        <taxon>Agamidae</taxon>
        <taxon>Amphibolurinae</taxon>
        <taxon>Pogona</taxon>
    </lineage>
</organism>
<dbReference type="Gene3D" id="3.40.850.10">
    <property type="entry name" value="Kinesin motor domain"/>
    <property type="match status" value="1"/>
</dbReference>
<keyword evidence="16" id="KW-1185">Reference proteome</keyword>
<evidence type="ECO:0000256" key="2">
    <source>
        <dbReference type="ARBA" id="ARBA00022490"/>
    </source>
</evidence>
<evidence type="ECO:0000313" key="16">
    <source>
        <dbReference type="Proteomes" id="UP001652642"/>
    </source>
</evidence>
<dbReference type="GO" id="GO:0010970">
    <property type="term" value="P:transport along microtubule"/>
    <property type="evidence" value="ECO:0007669"/>
    <property type="project" value="UniProtKB-ARBA"/>
</dbReference>
<dbReference type="PANTHER" id="PTHR47969:SF21">
    <property type="entry name" value="KINESIN-LIKE PROTEIN"/>
    <property type="match status" value="1"/>
</dbReference>
<evidence type="ECO:0000256" key="14">
    <source>
        <dbReference type="SAM" id="MobiDB-lite"/>
    </source>
</evidence>
<feature type="coiled-coil region" evidence="13">
    <location>
        <begin position="431"/>
        <end position="592"/>
    </location>
</feature>
<keyword evidence="3 12" id="KW-0493">Microtubule</keyword>
<dbReference type="CTD" id="11127"/>
<evidence type="ECO:0000256" key="3">
    <source>
        <dbReference type="ARBA" id="ARBA00022701"/>
    </source>
</evidence>
<dbReference type="PROSITE" id="PS00411">
    <property type="entry name" value="KINESIN_MOTOR_1"/>
    <property type="match status" value="1"/>
</dbReference>
<evidence type="ECO:0000256" key="1">
    <source>
        <dbReference type="ARBA" id="ARBA00004245"/>
    </source>
</evidence>
<gene>
    <name evidence="17" type="primary">KIF3A</name>
</gene>
<dbReference type="GO" id="GO:0003777">
    <property type="term" value="F:microtubule motor activity"/>
    <property type="evidence" value="ECO:0007669"/>
    <property type="project" value="InterPro"/>
</dbReference>
<dbReference type="InterPro" id="IPR001752">
    <property type="entry name" value="Kinesin_motor_dom"/>
</dbReference>
<dbReference type="InterPro" id="IPR027640">
    <property type="entry name" value="Kinesin-like_fam"/>
</dbReference>
<evidence type="ECO:0000256" key="7">
    <source>
        <dbReference type="ARBA" id="ARBA00023175"/>
    </source>
</evidence>
<comment type="subunit">
    <text evidence="10">Heterodimer of KIF3A and KIF3B. Interacts with CIMAP3. Interacts with CLN3. Interacts with DCTN1. Interacts with FLCN. Interacts with AP3B1.</text>
</comment>
<feature type="region of interest" description="Disordered" evidence="14">
    <location>
        <begin position="672"/>
        <end position="707"/>
    </location>
</feature>
<dbReference type="PROSITE" id="PS50067">
    <property type="entry name" value="KINESIN_MOTOR_2"/>
    <property type="match status" value="1"/>
</dbReference>
<dbReference type="SMART" id="SM00129">
    <property type="entry name" value="KISc"/>
    <property type="match status" value="1"/>
</dbReference>
<feature type="domain" description="Kinesin motor" evidence="15">
    <location>
        <begin position="17"/>
        <end position="348"/>
    </location>
</feature>
<evidence type="ECO:0000256" key="4">
    <source>
        <dbReference type="ARBA" id="ARBA00022741"/>
    </source>
</evidence>
<evidence type="ECO:0000313" key="17">
    <source>
        <dbReference type="RefSeq" id="XP_020669326.1"/>
    </source>
</evidence>
<keyword evidence="8" id="KW-0206">Cytoskeleton</keyword>
<keyword evidence="6 13" id="KW-0175">Coiled coil</keyword>
<keyword evidence="2" id="KW-0963">Cytoplasm</keyword>